<feature type="region of interest" description="Disordered" evidence="1">
    <location>
        <begin position="338"/>
        <end position="511"/>
    </location>
</feature>
<dbReference type="OrthoDB" id="10507706at2759"/>
<dbReference type="HOGENOM" id="CLU_406569_0_0_1"/>
<organism evidence="2 3">
    <name type="scientific">Moniliophthora roreri (strain MCA 2997)</name>
    <name type="common">Cocoa frosty pod rot fungus</name>
    <name type="synonym">Crinipellis roreri</name>
    <dbReference type="NCBI Taxonomy" id="1381753"/>
    <lineage>
        <taxon>Eukaryota</taxon>
        <taxon>Fungi</taxon>
        <taxon>Dikarya</taxon>
        <taxon>Basidiomycota</taxon>
        <taxon>Agaricomycotina</taxon>
        <taxon>Agaricomycetes</taxon>
        <taxon>Agaricomycetidae</taxon>
        <taxon>Agaricales</taxon>
        <taxon>Marasmiineae</taxon>
        <taxon>Marasmiaceae</taxon>
        <taxon>Moniliophthora</taxon>
    </lineage>
</organism>
<accession>V2XRA5</accession>
<feature type="compositionally biased region" description="Basic and acidic residues" evidence="1">
    <location>
        <begin position="496"/>
        <end position="511"/>
    </location>
</feature>
<comment type="caution">
    <text evidence="2">The sequence shown here is derived from an EMBL/GenBank/DDBJ whole genome shotgun (WGS) entry which is preliminary data.</text>
</comment>
<evidence type="ECO:0000313" key="2">
    <source>
        <dbReference type="EMBL" id="ESK95075.1"/>
    </source>
</evidence>
<dbReference type="AlphaFoldDB" id="V2XRA5"/>
<protein>
    <submittedName>
        <fullName evidence="2">Uncharacterized protein</fullName>
    </submittedName>
</protein>
<feature type="compositionally biased region" description="Low complexity" evidence="1">
    <location>
        <begin position="388"/>
        <end position="400"/>
    </location>
</feature>
<evidence type="ECO:0000256" key="1">
    <source>
        <dbReference type="SAM" id="MobiDB-lite"/>
    </source>
</evidence>
<reference evidence="2 3" key="1">
    <citation type="journal article" date="2014" name="BMC Genomics">
        <title>Genome and secretome analysis of the hemibiotrophic fungal pathogen, Moniliophthora roreri, which causes frosty pod rot disease of cacao: mechanisms of the biotrophic and necrotrophic phases.</title>
        <authorList>
            <person name="Meinhardt L.W."/>
            <person name="Costa G.G.L."/>
            <person name="Thomazella D.P.T."/>
            <person name="Teixeira P.J.P.L."/>
            <person name="Carazzolle M.F."/>
            <person name="Schuster S.C."/>
            <person name="Carlson J.E."/>
            <person name="Guiltinan M.J."/>
            <person name="Mieczkowski P."/>
            <person name="Farmer A."/>
            <person name="Ramaraj T."/>
            <person name="Crozier J."/>
            <person name="Davis R.E."/>
            <person name="Shao J."/>
            <person name="Melnick R.L."/>
            <person name="Pereira G.A.G."/>
            <person name="Bailey B.A."/>
        </authorList>
    </citation>
    <scope>NUCLEOTIDE SEQUENCE [LARGE SCALE GENOMIC DNA]</scope>
    <source>
        <strain evidence="2 3">MCA 2997</strain>
    </source>
</reference>
<keyword evidence="3" id="KW-1185">Reference proteome</keyword>
<feature type="compositionally biased region" description="Polar residues" evidence="1">
    <location>
        <begin position="245"/>
        <end position="254"/>
    </location>
</feature>
<feature type="region of interest" description="Disordered" evidence="1">
    <location>
        <begin position="267"/>
        <end position="286"/>
    </location>
</feature>
<gene>
    <name evidence="2" type="ORF">Moror_13921</name>
</gene>
<proteinExistence type="predicted"/>
<name>V2XRA5_MONRO</name>
<feature type="compositionally biased region" description="Polar residues" evidence="1">
    <location>
        <begin position="338"/>
        <end position="382"/>
    </location>
</feature>
<feature type="compositionally biased region" description="Polar residues" evidence="1">
    <location>
        <begin position="401"/>
        <end position="411"/>
    </location>
</feature>
<sequence>MSSNGSPAGLTPRKVKFDPYYRQIILQLQNENMIMKHNLAEWHTTAMKWQQENTILFRDNQNLFAEKKSLEADKRVLEASGPQADLIRQLAQRDTDMQKLVSDNTTLSQHNQALKKTCDSLRKEKDKLLEVITCSHNEATFNQLSIDYQRTFEANRVLAKQLQYTKGELEFIKKAYDIVLGQVQELQKAGYITMHYGGPITSDNAPNGGPSSQPPSNIASPINPVHYSPPSSNPPSQMQPVPQALPQNGMSSHGPQMAHSHPTQLVVVPRRPPHPCPPPTQVQVPTQTQPQPFVQGSSVVPTLVQKHAPQPPSHSAPFRVIIPTPASSKPTQIYYYQSPNPMNLHQPQSSPSTAFIPTQNLNPNPPQSQSAGSPQTTISTSHMHIESSHIPSPLSSSHHPNMSQPHSSPLSMQLPFLPPQHQEQSTTLVPSATDSEARQIQVQEIPANPATGLTFKPESGPEVNAPPTPPRSLKSMSPEESMHGRLKRSPSPASRGSEDVGGDDRRKRIKLYESGDSSLELQTVIPGAEVMVDSGTRMQAVGISSTGQGSSMEATAPAAILPAAVAEQPVAPVGSLSAPMEAEEEEEEEVIQLERGPDGLFKEEEVVPHLFESDGDNNEFLHCPFCLVKERATNTPPRNFADASITELLRHYKENHSHILAKVCQEGLDMLYSPSS</sequence>
<evidence type="ECO:0000313" key="3">
    <source>
        <dbReference type="Proteomes" id="UP000017559"/>
    </source>
</evidence>
<feature type="compositionally biased region" description="Low complexity" evidence="1">
    <location>
        <begin position="228"/>
        <end position="242"/>
    </location>
</feature>
<dbReference type="KEGG" id="mrr:Moror_13921"/>
<dbReference type="Proteomes" id="UP000017559">
    <property type="component" value="Unassembled WGS sequence"/>
</dbReference>
<feature type="region of interest" description="Disordered" evidence="1">
    <location>
        <begin position="202"/>
        <end position="261"/>
    </location>
</feature>
<feature type="compositionally biased region" description="Low complexity" evidence="1">
    <location>
        <begin position="206"/>
        <end position="217"/>
    </location>
</feature>
<feature type="compositionally biased region" description="Polar residues" evidence="1">
    <location>
        <begin position="421"/>
        <end position="442"/>
    </location>
</feature>
<dbReference type="EMBL" id="AWSO01000114">
    <property type="protein sequence ID" value="ESK95075.1"/>
    <property type="molecule type" value="Genomic_DNA"/>
</dbReference>